<dbReference type="GO" id="GO:0016887">
    <property type="term" value="F:ATP hydrolysis activity"/>
    <property type="evidence" value="ECO:0007669"/>
    <property type="project" value="InterPro"/>
</dbReference>
<dbReference type="PROSITE" id="PS50893">
    <property type="entry name" value="ABC_TRANSPORTER_2"/>
    <property type="match status" value="2"/>
</dbReference>
<dbReference type="InterPro" id="IPR027417">
    <property type="entry name" value="P-loop_NTPase"/>
</dbReference>
<name>A0A369JW04_HYPMA</name>
<sequence length="1611" mass="177573">MAITASKQLAVNTLYRSSDDSPTSINENVTILLPIYTVLVSALLLCFHAVLHLLNPKPTSDAVEVLMPTLASDAFMHISPHIKRHEGGTVFAYNIARLVACFILVCLAAFSQQTSGEGILFHGVNFQSQVDYMLVSFLYASLLAILITSCRPQWRKILTRHFNLVSLTLFLIYTYRNLLPLAMYGRSPMDISEGWALWAKILVLALIAFAIPLLIPRQSLPIDPEGLDDPTFPVNPEQTASLISFFTFSFLDRILLLGIRHGRITSDQLPPLADCDRASYLKSSAFQYVKVDRNRHLFWSLLRFFRHKYLIQAISIILRVTSGFISPYAVKELLRYIETQGEGAIFRPWFWIFWLVAGPTISIISFQCYTYFSSMTRIHAECIITQLVFEHSLRIRVKHEGPHSSRSAGSTPASVPVSILPAENPSVLASSPGLTPGLGTDSESTPFSLYTAQPTSAVSTVVGKINNLVSTDLANAVDGCDFLLLFLYVPLEISLSMVFLYTVLGWSAFVGLAVIVITSPAPRYIMKHIRNVQVIKLLKTDSRIQMVAEMMGVIRMVKVFAWERDVKRNVAEKRQEELVLVRCRQLLDLINNNIKYLLDSIVDDGRNICYIRLSQFCFMCCVLASDFRAKTLVMKEELNASKVFSSMTVFEMLREQLRMAFQTAMNVLVTGRVSVDRVNDFLHNVCLFCFSLSVAYLHERGLKAELLESFTGNQSLSTRPNLYPKTEIGFNNAIFSWSNDAGPSARRFTLKIDEELLFKQGQINLIMGPTGSGKTSILMALLGEMYFFPSGSASWYNLPRNSGVAYAAQESWVQNGTIRENIMFGSAFDEARYKKVLYQCCLEPDLSLFEAGDQTEVGERGHTLSGGQKARITLARAVYSDAEILLLDDILAALDVRTAKLIVARCLTGDLVQGRTVLLVTHDVSLISLAGLVVSLNADGTLLSYTPDASTIAEGQRPRDENQSVSEHSVPPVEHLSDGKLTTAEVVEKGHVGWAALKLYLAALGGQHHFLFFFASAGGLVLSQLSDTAQTWYLGHWASQYETRPPSEVNALHYLGICGCLSSLAVATYCVASVAYIFGTIRASRKLHSDLIASVLSATLRWLDVTPTSRLIARCTQDIQARKSTLVGPLRIMLSSLFSGWTHPFKLIKTLQQNVIAIVVLSPSFLAPSLLVAFLGGLCGQVYMTVQLPVKRMMSNAKAPILGHFGAAMTGLVSIRAFGAQEAFSEKCLQSIDGYTRAARTFYNLNRWINVRVGLLGAVFSASLATYLVYFHELSAANTGFSLNMAGKDKLVTGRITHCCGGSETSMSSKCKCNSPYATANSLHIVQPSLERIQSFLEIEHEPKSTVNGVPPAYWPSSGDLRVESLCARYSPDGPNVLHSLSFHIESGERIGVVGRTGSGKSSLTLSLLRCMITEGDMFYDGVNTRDVNLDVLRSKISIIPQIPELLSGTLRRNLDPFDQFDDAVLNGALSAAGMSSLQSNATGHEGKITLDTFISGGGANLSIGQRQILALARAIVRGGKLLILDEDHATDNVIQSCLRNQLGKDMTVITVAHRLQTVMDADKIMVLDAGRIVEFDSPYKLLKRKDGRLRALVDASGDRDALYEMAAKRG</sequence>
<dbReference type="PANTHER" id="PTHR24223:SF356">
    <property type="entry name" value="ATP-BINDING CASSETTE TRANSPORTER ABC4"/>
    <property type="match status" value="1"/>
</dbReference>
<keyword evidence="3 10" id="KW-0812">Transmembrane</keyword>
<accession>A0A369JW04</accession>
<dbReference type="PROSITE" id="PS00211">
    <property type="entry name" value="ABC_TRANSPORTER_1"/>
    <property type="match status" value="1"/>
</dbReference>
<dbReference type="Gene3D" id="1.20.1560.10">
    <property type="entry name" value="ABC transporter type 1, transmembrane domain"/>
    <property type="match status" value="2"/>
</dbReference>
<dbReference type="InterPro" id="IPR017871">
    <property type="entry name" value="ABC_transporter-like_CS"/>
</dbReference>
<dbReference type="GO" id="GO:0140359">
    <property type="term" value="F:ABC-type transporter activity"/>
    <property type="evidence" value="ECO:0007669"/>
    <property type="project" value="InterPro"/>
</dbReference>
<dbReference type="SUPFAM" id="SSF90123">
    <property type="entry name" value="ABC transporter transmembrane region"/>
    <property type="match status" value="2"/>
</dbReference>
<keyword evidence="8 10" id="KW-0472">Membrane</keyword>
<dbReference type="GO" id="GO:0005524">
    <property type="term" value="F:ATP binding"/>
    <property type="evidence" value="ECO:0007669"/>
    <property type="project" value="UniProtKB-KW"/>
</dbReference>
<keyword evidence="5" id="KW-0547">Nucleotide-binding</keyword>
<evidence type="ECO:0000256" key="6">
    <source>
        <dbReference type="ARBA" id="ARBA00022840"/>
    </source>
</evidence>
<proteinExistence type="predicted"/>
<dbReference type="Pfam" id="PF00664">
    <property type="entry name" value="ABC_membrane"/>
    <property type="match status" value="2"/>
</dbReference>
<dbReference type="Proteomes" id="UP000076154">
    <property type="component" value="Unassembled WGS sequence"/>
</dbReference>
<evidence type="ECO:0000256" key="4">
    <source>
        <dbReference type="ARBA" id="ARBA00022737"/>
    </source>
</evidence>
<dbReference type="FunFam" id="3.40.50.300:FF:000630">
    <property type="entry name" value="ATP-binding cassette (ABC) transporter, putative"/>
    <property type="match status" value="1"/>
</dbReference>
<evidence type="ECO:0000313" key="14">
    <source>
        <dbReference type="Proteomes" id="UP000076154"/>
    </source>
</evidence>
<feature type="transmembrane region" description="Helical" evidence="10">
    <location>
        <begin position="195"/>
        <end position="215"/>
    </location>
</feature>
<dbReference type="InterPro" id="IPR036640">
    <property type="entry name" value="ABC1_TM_sf"/>
</dbReference>
<keyword evidence="7 10" id="KW-1133">Transmembrane helix</keyword>
<feature type="transmembrane region" description="Helical" evidence="10">
    <location>
        <begin position="1249"/>
        <end position="1270"/>
    </location>
</feature>
<dbReference type="Pfam" id="PF00005">
    <property type="entry name" value="ABC_tran"/>
    <property type="match status" value="2"/>
</dbReference>
<feature type="transmembrane region" description="Helical" evidence="10">
    <location>
        <begin position="497"/>
        <end position="517"/>
    </location>
</feature>
<evidence type="ECO:0000256" key="1">
    <source>
        <dbReference type="ARBA" id="ARBA00004141"/>
    </source>
</evidence>
<dbReference type="GO" id="GO:0016020">
    <property type="term" value="C:membrane"/>
    <property type="evidence" value="ECO:0007669"/>
    <property type="project" value="UniProtKB-SubCell"/>
</dbReference>
<evidence type="ECO:0000256" key="3">
    <source>
        <dbReference type="ARBA" id="ARBA00022692"/>
    </source>
</evidence>
<dbReference type="InterPro" id="IPR003439">
    <property type="entry name" value="ABC_transporter-like_ATP-bd"/>
</dbReference>
<feature type="transmembrane region" description="Helical" evidence="10">
    <location>
        <begin position="1155"/>
        <end position="1177"/>
    </location>
</feature>
<evidence type="ECO:0000256" key="2">
    <source>
        <dbReference type="ARBA" id="ARBA00022448"/>
    </source>
</evidence>
<feature type="transmembrane region" description="Helical" evidence="10">
    <location>
        <begin position="309"/>
        <end position="329"/>
    </location>
</feature>
<dbReference type="EMBL" id="LUEZ02000040">
    <property type="protein sequence ID" value="RDB25958.1"/>
    <property type="molecule type" value="Genomic_DNA"/>
</dbReference>
<evidence type="ECO:0000313" key="13">
    <source>
        <dbReference type="EMBL" id="RDB25958.1"/>
    </source>
</evidence>
<evidence type="ECO:0000259" key="11">
    <source>
        <dbReference type="PROSITE" id="PS50893"/>
    </source>
</evidence>
<dbReference type="CDD" id="cd18604">
    <property type="entry name" value="ABC_6TM_VMR1_D2_like"/>
    <property type="match status" value="1"/>
</dbReference>
<organism evidence="13 14">
    <name type="scientific">Hypsizygus marmoreus</name>
    <name type="common">White beech mushroom</name>
    <name type="synonym">Agaricus marmoreus</name>
    <dbReference type="NCBI Taxonomy" id="39966"/>
    <lineage>
        <taxon>Eukaryota</taxon>
        <taxon>Fungi</taxon>
        <taxon>Dikarya</taxon>
        <taxon>Basidiomycota</taxon>
        <taxon>Agaricomycotina</taxon>
        <taxon>Agaricomycetes</taxon>
        <taxon>Agaricomycetidae</taxon>
        <taxon>Agaricales</taxon>
        <taxon>Tricholomatineae</taxon>
        <taxon>Lyophyllaceae</taxon>
        <taxon>Hypsizygus</taxon>
    </lineage>
</organism>
<dbReference type="OrthoDB" id="6500128at2759"/>
<feature type="transmembrane region" description="Helical" evidence="10">
    <location>
        <begin position="1197"/>
        <end position="1218"/>
    </location>
</feature>
<feature type="domain" description="ABC transporter" evidence="11">
    <location>
        <begin position="1361"/>
        <end position="1595"/>
    </location>
</feature>
<keyword evidence="14" id="KW-1185">Reference proteome</keyword>
<dbReference type="Gene3D" id="3.40.50.300">
    <property type="entry name" value="P-loop containing nucleotide triphosphate hydrolases"/>
    <property type="match status" value="2"/>
</dbReference>
<dbReference type="PROSITE" id="PS50929">
    <property type="entry name" value="ABC_TM1F"/>
    <property type="match status" value="2"/>
</dbReference>
<feature type="transmembrane region" description="Helical" evidence="10">
    <location>
        <begin position="130"/>
        <end position="150"/>
    </location>
</feature>
<feature type="domain" description="ABC transmembrane type-1" evidence="12">
    <location>
        <begin position="313"/>
        <end position="598"/>
    </location>
</feature>
<comment type="subcellular location">
    <subcellularLocation>
        <location evidence="1">Membrane</location>
        <topology evidence="1">Multi-pass membrane protein</topology>
    </subcellularLocation>
</comment>
<evidence type="ECO:0000256" key="10">
    <source>
        <dbReference type="SAM" id="Phobius"/>
    </source>
</evidence>
<dbReference type="InterPro" id="IPR011527">
    <property type="entry name" value="ABC1_TM_dom"/>
</dbReference>
<dbReference type="CDD" id="cd03250">
    <property type="entry name" value="ABCC_MRP_domain1"/>
    <property type="match status" value="1"/>
</dbReference>
<dbReference type="FunFam" id="1.20.1560.10:FF:000013">
    <property type="entry name" value="ABC transporter C family member 2"/>
    <property type="match status" value="1"/>
</dbReference>
<feature type="transmembrane region" description="Helical" evidence="10">
    <location>
        <begin position="1051"/>
        <end position="1078"/>
    </location>
</feature>
<feature type="transmembrane region" description="Helical" evidence="10">
    <location>
        <begin position="90"/>
        <end position="110"/>
    </location>
</feature>
<evidence type="ECO:0000256" key="8">
    <source>
        <dbReference type="ARBA" id="ARBA00023136"/>
    </source>
</evidence>
<evidence type="ECO:0000256" key="5">
    <source>
        <dbReference type="ARBA" id="ARBA00022741"/>
    </source>
</evidence>
<dbReference type="CDD" id="cd03244">
    <property type="entry name" value="ABCC_MRP_domain2"/>
    <property type="match status" value="1"/>
</dbReference>
<evidence type="ECO:0000256" key="7">
    <source>
        <dbReference type="ARBA" id="ARBA00022989"/>
    </source>
</evidence>
<dbReference type="InterPro" id="IPR003593">
    <property type="entry name" value="AAA+_ATPase"/>
</dbReference>
<protein>
    <submittedName>
        <fullName evidence="13">ATP-binding cassette transporter abc4</fullName>
    </submittedName>
</protein>
<keyword evidence="6 13" id="KW-0067">ATP-binding</keyword>
<dbReference type="STRING" id="39966.A0A369JW04"/>
<dbReference type="InterPro" id="IPR050173">
    <property type="entry name" value="ABC_transporter_C-like"/>
</dbReference>
<evidence type="ECO:0000256" key="9">
    <source>
        <dbReference type="SAM" id="MobiDB-lite"/>
    </source>
</evidence>
<keyword evidence="2" id="KW-0813">Transport</keyword>
<dbReference type="PANTHER" id="PTHR24223">
    <property type="entry name" value="ATP-BINDING CASSETTE SUB-FAMILY C"/>
    <property type="match status" value="1"/>
</dbReference>
<dbReference type="SUPFAM" id="SSF52540">
    <property type="entry name" value="P-loop containing nucleoside triphosphate hydrolases"/>
    <property type="match status" value="2"/>
</dbReference>
<dbReference type="InParanoid" id="A0A369JW04"/>
<dbReference type="SMART" id="SM00382">
    <property type="entry name" value="AAA"/>
    <property type="match status" value="2"/>
</dbReference>
<feature type="transmembrane region" description="Helical" evidence="10">
    <location>
        <begin position="157"/>
        <end position="175"/>
    </location>
</feature>
<feature type="transmembrane region" description="Helical" evidence="10">
    <location>
        <begin position="31"/>
        <end position="51"/>
    </location>
</feature>
<comment type="caution">
    <text evidence="13">The sequence shown here is derived from an EMBL/GenBank/DDBJ whole genome shotgun (WGS) entry which is preliminary data.</text>
</comment>
<feature type="transmembrane region" description="Helical" evidence="10">
    <location>
        <begin position="349"/>
        <end position="372"/>
    </location>
</feature>
<feature type="region of interest" description="Disordered" evidence="9">
    <location>
        <begin position="952"/>
        <end position="972"/>
    </location>
</feature>
<gene>
    <name evidence="13" type="primary">abc4_1</name>
    <name evidence="13" type="ORF">Hypma_006646</name>
</gene>
<feature type="domain" description="ABC transporter" evidence="11">
    <location>
        <begin position="728"/>
        <end position="973"/>
    </location>
</feature>
<dbReference type="CDD" id="cd18596">
    <property type="entry name" value="ABC_6TM_VMR1_D1_like"/>
    <property type="match status" value="1"/>
</dbReference>
<evidence type="ECO:0000259" key="12">
    <source>
        <dbReference type="PROSITE" id="PS50929"/>
    </source>
</evidence>
<feature type="domain" description="ABC transmembrane type-1" evidence="12">
    <location>
        <begin position="1014"/>
        <end position="1287"/>
    </location>
</feature>
<keyword evidence="4" id="KW-0677">Repeat</keyword>
<reference evidence="13" key="1">
    <citation type="submission" date="2018-04" db="EMBL/GenBank/DDBJ databases">
        <title>Whole genome sequencing of Hypsizygus marmoreus.</title>
        <authorList>
            <person name="Choi I.-G."/>
            <person name="Min B."/>
            <person name="Kim J.-G."/>
            <person name="Kim S."/>
            <person name="Oh Y.-L."/>
            <person name="Kong W.-S."/>
            <person name="Park H."/>
            <person name="Jeong J."/>
            <person name="Song E.-S."/>
        </authorList>
    </citation>
    <scope>NUCLEOTIDE SEQUENCE [LARGE SCALE GENOMIC DNA]</scope>
    <source>
        <strain evidence="13">51987-8</strain>
    </source>
</reference>
<dbReference type="FunCoup" id="A0A369JW04">
    <property type="interactions" value="37"/>
</dbReference>